<dbReference type="PROSITE" id="PS00189">
    <property type="entry name" value="LIPOYL"/>
    <property type="match status" value="1"/>
</dbReference>
<gene>
    <name evidence="3 5" type="primary">gcvH</name>
    <name evidence="5" type="ORF">IQ236_04535</name>
</gene>
<evidence type="ECO:0000256" key="1">
    <source>
        <dbReference type="ARBA" id="ARBA00009249"/>
    </source>
</evidence>
<dbReference type="PANTHER" id="PTHR11715">
    <property type="entry name" value="GLYCINE CLEAVAGE SYSTEM H PROTEIN"/>
    <property type="match status" value="1"/>
</dbReference>
<dbReference type="PROSITE" id="PS50968">
    <property type="entry name" value="BIOTINYL_LIPOYL"/>
    <property type="match status" value="1"/>
</dbReference>
<dbReference type="InterPro" id="IPR033753">
    <property type="entry name" value="GCV_H/Fam206"/>
</dbReference>
<evidence type="ECO:0000313" key="5">
    <source>
        <dbReference type="EMBL" id="MBE9142489.1"/>
    </source>
</evidence>
<comment type="similarity">
    <text evidence="1 3">Belongs to the GcvH family.</text>
</comment>
<dbReference type="NCBIfam" id="TIGR00527">
    <property type="entry name" value="gcvH"/>
    <property type="match status" value="1"/>
</dbReference>
<dbReference type="Proteomes" id="UP000640725">
    <property type="component" value="Unassembled WGS sequence"/>
</dbReference>
<dbReference type="CDD" id="cd06848">
    <property type="entry name" value="GCS_H"/>
    <property type="match status" value="1"/>
</dbReference>
<comment type="function">
    <text evidence="3">The glycine cleavage system catalyzes the degradation of glycine. The H protein shuttles the methylamine group of glycine from the P protein to the T protein.</text>
</comment>
<protein>
    <recommendedName>
        <fullName evidence="3">Glycine cleavage system H protein</fullName>
    </recommendedName>
</protein>
<evidence type="ECO:0000259" key="4">
    <source>
        <dbReference type="PROSITE" id="PS50968"/>
    </source>
</evidence>
<sequence length="129" mass="14458">MTMADCPNDLRYTDDHEYVRLDGDIATIGITEYAVNQLGDIVFVELPRVGTEVSQGKELGTIESVKAVAEFYAPIGGTVMECNTTLEESPELISDDPYGEGWFVKIRVNNSIELEKILSAEEYQNYLRE</sequence>
<dbReference type="PANTHER" id="PTHR11715:SF3">
    <property type="entry name" value="GLYCINE CLEAVAGE SYSTEM H PROTEIN-RELATED"/>
    <property type="match status" value="1"/>
</dbReference>
<dbReference type="RefSeq" id="WP_193868160.1">
    <property type="nucleotide sequence ID" value="NZ_JADEWU010000006.1"/>
</dbReference>
<dbReference type="NCBIfam" id="NF002270">
    <property type="entry name" value="PRK01202.1"/>
    <property type="match status" value="1"/>
</dbReference>
<dbReference type="InterPro" id="IPR011053">
    <property type="entry name" value="Single_hybrid_motif"/>
</dbReference>
<dbReference type="InterPro" id="IPR003016">
    <property type="entry name" value="2-oxoA_DH_lipoyl-BS"/>
</dbReference>
<dbReference type="InterPro" id="IPR017453">
    <property type="entry name" value="GCV_H_sub"/>
</dbReference>
<evidence type="ECO:0000313" key="6">
    <source>
        <dbReference type="Proteomes" id="UP000640725"/>
    </source>
</evidence>
<comment type="cofactor">
    <cofactor evidence="3">
        <name>(R)-lipoate</name>
        <dbReference type="ChEBI" id="CHEBI:83088"/>
    </cofactor>
    <text evidence="3">Binds 1 lipoyl cofactor covalently.</text>
</comment>
<dbReference type="InterPro" id="IPR000089">
    <property type="entry name" value="Biotin_lipoyl"/>
</dbReference>
<keyword evidence="6" id="KW-1185">Reference proteome</keyword>
<comment type="subunit">
    <text evidence="3">The glycine cleavage system is composed of four proteins: P, T, L and H.</text>
</comment>
<feature type="domain" description="Lipoyl-binding" evidence="4">
    <location>
        <begin position="25"/>
        <end position="107"/>
    </location>
</feature>
<evidence type="ECO:0000256" key="3">
    <source>
        <dbReference type="HAMAP-Rule" id="MF_00272"/>
    </source>
</evidence>
<keyword evidence="2 3" id="KW-0450">Lipoyl</keyword>
<feature type="modified residue" description="N6-lipoyllysine" evidence="3">
    <location>
        <position position="66"/>
    </location>
</feature>
<dbReference type="HAMAP" id="MF_00272">
    <property type="entry name" value="GcvH"/>
    <property type="match status" value="1"/>
</dbReference>
<dbReference type="Pfam" id="PF01597">
    <property type="entry name" value="GCV_H"/>
    <property type="match status" value="1"/>
</dbReference>
<proteinExistence type="inferred from homology"/>
<reference evidence="5 6" key="1">
    <citation type="submission" date="2020-10" db="EMBL/GenBank/DDBJ databases">
        <authorList>
            <person name="Castelo-Branco R."/>
            <person name="Eusebio N."/>
            <person name="Adriana R."/>
            <person name="Vieira A."/>
            <person name="Brugerolle De Fraissinette N."/>
            <person name="Rezende De Castro R."/>
            <person name="Schneider M.P."/>
            <person name="Vasconcelos V."/>
            <person name="Leao P.N."/>
        </authorList>
    </citation>
    <scope>NUCLEOTIDE SEQUENCE [LARGE SCALE GENOMIC DNA]</scope>
    <source>
        <strain evidence="5 6">LEGE 06226</strain>
    </source>
</reference>
<accession>A0ABR9U8N2</accession>
<dbReference type="EMBL" id="JADEWU010000006">
    <property type="protein sequence ID" value="MBE9142489.1"/>
    <property type="molecule type" value="Genomic_DNA"/>
</dbReference>
<dbReference type="Gene3D" id="2.40.50.100">
    <property type="match status" value="1"/>
</dbReference>
<name>A0ABR9U8N2_9CYAN</name>
<organism evidence="5 6">
    <name type="scientific">Planktothrix mougeotii LEGE 06226</name>
    <dbReference type="NCBI Taxonomy" id="1828728"/>
    <lineage>
        <taxon>Bacteria</taxon>
        <taxon>Bacillati</taxon>
        <taxon>Cyanobacteriota</taxon>
        <taxon>Cyanophyceae</taxon>
        <taxon>Oscillatoriophycideae</taxon>
        <taxon>Oscillatoriales</taxon>
        <taxon>Microcoleaceae</taxon>
        <taxon>Planktothrix</taxon>
    </lineage>
</organism>
<comment type="caution">
    <text evidence="5">The sequence shown here is derived from an EMBL/GenBank/DDBJ whole genome shotgun (WGS) entry which is preliminary data.</text>
</comment>
<dbReference type="InterPro" id="IPR002930">
    <property type="entry name" value="GCV_H"/>
</dbReference>
<evidence type="ECO:0000256" key="2">
    <source>
        <dbReference type="ARBA" id="ARBA00022823"/>
    </source>
</evidence>
<dbReference type="SUPFAM" id="SSF51230">
    <property type="entry name" value="Single hybrid motif"/>
    <property type="match status" value="1"/>
</dbReference>